<name>A0A4P6XIQ1_9ASCO</name>
<dbReference type="PROSITE" id="PS50084">
    <property type="entry name" value="KH_TYPE_1"/>
    <property type="match status" value="1"/>
</dbReference>
<dbReference type="SMART" id="SM00322">
    <property type="entry name" value="KH"/>
    <property type="match status" value="1"/>
</dbReference>
<dbReference type="STRING" id="2163413.A0A4P6XIQ1"/>
<feature type="compositionally biased region" description="Low complexity" evidence="2">
    <location>
        <begin position="828"/>
        <end position="842"/>
    </location>
</feature>
<organism evidence="4 5">
    <name type="scientific">Metschnikowia aff. pulcherrima</name>
    <dbReference type="NCBI Taxonomy" id="2163413"/>
    <lineage>
        <taxon>Eukaryota</taxon>
        <taxon>Fungi</taxon>
        <taxon>Dikarya</taxon>
        <taxon>Ascomycota</taxon>
        <taxon>Saccharomycotina</taxon>
        <taxon>Pichiomycetes</taxon>
        <taxon>Metschnikowiaceae</taxon>
        <taxon>Metschnikowia</taxon>
    </lineage>
</organism>
<dbReference type="Proteomes" id="UP000292447">
    <property type="component" value="Chromosome I"/>
</dbReference>
<evidence type="ECO:0000313" key="5">
    <source>
        <dbReference type="Proteomes" id="UP000292447"/>
    </source>
</evidence>
<sequence length="882" mass="100123">MDSGLIVFSLEYTCLVNSDRGIFESNIGLWKNQLEWSSALIPYNVLDRHSHESIRVIDNMSEIRRTAQMLNHNGISDTNHIKLIEPQLGNQLITISINGSDTFVNNSKSELLKAFKRVSYAKLDLARADFERVTPEFLQLLDSAALRFGVEILISDYDTNFHGFSAKSHSVFIYLLGDINQIKRAEIHVGVLVDTLLNRHFVDRLQISMSTLPSLGGFGMSNLVELMRELNVKVHLPYFADQISACQKAKESKMMSIWLTSKRMSEISFAKEALLNLHLIREPPSDRESGLFTQEVEVSKAKFELIALYNQQNIHSIMLKHDTCARKALYRGSQTQTIIVQGQTATSVQAAATDLNDLSCLFYQLDIKFTRRPSMPDLELYLISLVNFRKTCVLSYNDQGISLIGNRAEIRAVLKELVSDLENHLFFFRMVNDRELELCVKMEVANDQKEFMSGKKNGKIMKILSLLCNVPSIHFQRLNDFNFTICLRVPVKAGIKNRQVSTAFGLLVRTMCLLELEFPAEVRFNIPEVFHKSIIGNAGSIIQSIMKKYNVFIQFSRNETTLDSASPNAKDPIFFNLKRRNNVLIKCPMKNLKNIMLVKYEIDQLVQQCWQNTSFTSNGMSVIYNGAQVRLLKSHFILLIRKMNFDLQFVMDLETNFNAHVDFPKTVGDFEGGSTYLINIKGNDNNARLCAEKLASLLPKSTEFEIACGSKVFADCIDPQDFREIIILPFKLILETEMSVEDSVSTSPEHGNICRIILSSYSDNFRDIATSQLTKYLMLTNVKVLGNRDLDYTPITFVDGVISLTKQSPRKFHSKSPHKSPLKPLQDSPQKASQSQFSSASKNGSPRKTTKKPLKVITNQHSENFTEQVPALTITRRDKARS</sequence>
<dbReference type="InterPro" id="IPR036612">
    <property type="entry name" value="KH_dom_type_1_sf"/>
</dbReference>
<dbReference type="Pfam" id="PF00013">
    <property type="entry name" value="KH_1"/>
    <property type="match status" value="1"/>
</dbReference>
<gene>
    <name evidence="4" type="primary">MPUL0A00210</name>
    <name evidence="4" type="ORF">METSCH_A00210</name>
</gene>
<dbReference type="GO" id="GO:0003723">
    <property type="term" value="F:RNA binding"/>
    <property type="evidence" value="ECO:0007669"/>
    <property type="project" value="UniProtKB-UniRule"/>
</dbReference>
<feature type="compositionally biased region" description="Basic residues" evidence="2">
    <location>
        <begin position="808"/>
        <end position="821"/>
    </location>
</feature>
<evidence type="ECO:0000256" key="2">
    <source>
        <dbReference type="SAM" id="MobiDB-lite"/>
    </source>
</evidence>
<dbReference type="InterPro" id="IPR004088">
    <property type="entry name" value="KH_dom_type_1"/>
</dbReference>
<evidence type="ECO:0000256" key="1">
    <source>
        <dbReference type="PROSITE-ProRule" id="PRU00117"/>
    </source>
</evidence>
<evidence type="ECO:0000313" key="4">
    <source>
        <dbReference type="EMBL" id="QBM85404.1"/>
    </source>
</evidence>
<keyword evidence="5" id="KW-1185">Reference proteome</keyword>
<accession>A0A4P6XIQ1</accession>
<reference evidence="5" key="1">
    <citation type="submission" date="2019-03" db="EMBL/GenBank/DDBJ databases">
        <title>Snf2 controls pulcherriminic acid biosynthesis and connects pigmentation and antifungal activity of the yeast Metschnikowia pulcherrima.</title>
        <authorList>
            <person name="Gore-Lloyd D."/>
            <person name="Sumann I."/>
            <person name="Brachmann A.O."/>
            <person name="Schneeberger K."/>
            <person name="Ortiz-Merino R.A."/>
            <person name="Moreno-Beltran M."/>
            <person name="Schlaefli M."/>
            <person name="Kirner P."/>
            <person name="Santos Kron A."/>
            <person name="Wolfe K.H."/>
            <person name="Piel J."/>
            <person name="Ahrens C.H."/>
            <person name="Henk D."/>
            <person name="Freimoser F.M."/>
        </authorList>
    </citation>
    <scope>NUCLEOTIDE SEQUENCE [LARGE SCALE GENOMIC DNA]</scope>
    <source>
        <strain evidence="5">APC 1.2</strain>
    </source>
</reference>
<dbReference type="EMBL" id="CP034456">
    <property type="protein sequence ID" value="QBM85404.1"/>
    <property type="molecule type" value="Genomic_DNA"/>
</dbReference>
<dbReference type="AlphaFoldDB" id="A0A4P6XIQ1"/>
<evidence type="ECO:0000259" key="3">
    <source>
        <dbReference type="SMART" id="SM00322"/>
    </source>
</evidence>
<feature type="domain" description="K Homology" evidence="3">
    <location>
        <begin position="518"/>
        <end position="607"/>
    </location>
</feature>
<protein>
    <submittedName>
        <fullName evidence="4">KH domain-containing protein</fullName>
    </submittedName>
</protein>
<feature type="region of interest" description="Disordered" evidence="2">
    <location>
        <begin position="808"/>
        <end position="882"/>
    </location>
</feature>
<dbReference type="InterPro" id="IPR004087">
    <property type="entry name" value="KH_dom"/>
</dbReference>
<proteinExistence type="predicted"/>
<dbReference type="Gene3D" id="3.30.1370.10">
    <property type="entry name" value="K Homology domain, type 1"/>
    <property type="match status" value="1"/>
</dbReference>
<keyword evidence="1" id="KW-0694">RNA-binding</keyword>
<feature type="compositionally biased region" description="Polar residues" evidence="2">
    <location>
        <begin position="857"/>
        <end position="867"/>
    </location>
</feature>
<dbReference type="SUPFAM" id="SSF54791">
    <property type="entry name" value="Eukaryotic type KH-domain (KH-domain type I)"/>
    <property type="match status" value="1"/>
</dbReference>